<dbReference type="EMBL" id="KF644573">
    <property type="protein sequence ID" value="AII81183.1"/>
    <property type="molecule type" value="Genomic_DNA"/>
</dbReference>
<evidence type="ECO:0000313" key="8">
    <source>
        <dbReference type="Proteomes" id="UP000106683"/>
    </source>
</evidence>
<dbReference type="CDD" id="cd07557">
    <property type="entry name" value="trimeric_dUTPase"/>
    <property type="match status" value="1"/>
</dbReference>
<evidence type="ECO:0000259" key="5">
    <source>
        <dbReference type="Pfam" id="PF00692"/>
    </source>
</evidence>
<evidence type="ECO:0000313" key="9">
    <source>
        <dbReference type="Proteomes" id="UP000145961"/>
    </source>
</evidence>
<dbReference type="Proteomes" id="UP000106683">
    <property type="component" value="Segment"/>
</dbReference>
<keyword evidence="1" id="KW-0479">Metal-binding</keyword>
<evidence type="ECO:0000313" key="7">
    <source>
        <dbReference type="EMBL" id="AII81262.1"/>
    </source>
</evidence>
<accession>A0A076JTH7</accession>
<dbReference type="GO" id="GO:0046080">
    <property type="term" value="P:dUTP metabolic process"/>
    <property type="evidence" value="ECO:0007669"/>
    <property type="project" value="InterPro"/>
</dbReference>
<evidence type="ECO:0000256" key="1">
    <source>
        <dbReference type="ARBA" id="ARBA00022723"/>
    </source>
</evidence>
<protein>
    <submittedName>
        <fullName evidence="7">dUTPase</fullName>
    </submittedName>
</protein>
<evidence type="ECO:0000313" key="6">
    <source>
        <dbReference type="EMBL" id="AII81183.1"/>
    </source>
</evidence>
<feature type="domain" description="dUTPase-like" evidence="5">
    <location>
        <begin position="170"/>
        <end position="267"/>
    </location>
</feature>
<proteinExistence type="inferred from homology"/>
<reference evidence="8 9" key="1">
    <citation type="journal article" date="2014" name="J. Vet. Med. Sci.">
        <title>Full Genome Sequences of Zebra-Borne Equine Herpesvirus Type 1 Isolated from Zebra, Onager and Thomson's Gazelle.</title>
        <authorList>
            <person name="Guo X."/>
            <person name="Izume S."/>
            <person name="Okada A."/>
            <person name="Ohya K."/>
            <person name="Kimura T."/>
            <person name="Fukushi H."/>
        </authorList>
    </citation>
    <scope>NUCLEOTIDE SEQUENCE [LARGE SCALE GENOMIC DNA]</scope>
    <source>
        <strain evidence="7">T-616</strain>
        <strain evidence="6">T616 delta71</strain>
    </source>
</reference>
<dbReference type="Gene3D" id="2.70.40.10">
    <property type="match status" value="1"/>
</dbReference>
<dbReference type="GO" id="GO:0004170">
    <property type="term" value="F:dUTP diphosphatase activity"/>
    <property type="evidence" value="ECO:0007669"/>
    <property type="project" value="InterPro"/>
</dbReference>
<evidence type="ECO:0000256" key="2">
    <source>
        <dbReference type="ARBA" id="ARBA00022801"/>
    </source>
</evidence>
<organism evidence="7 9">
    <name type="scientific">Equid alphaherpesvirus 1</name>
    <name type="common">Equine herpesvirus 1</name>
    <dbReference type="NCBI Taxonomy" id="10326"/>
    <lineage>
        <taxon>Viruses</taxon>
        <taxon>Duplodnaviria</taxon>
        <taxon>Heunggongvirae</taxon>
        <taxon>Peploviricota</taxon>
        <taxon>Herviviricetes</taxon>
        <taxon>Herpesvirales</taxon>
        <taxon>Orthoherpesviridae</taxon>
        <taxon>Alphaherpesvirinae</taxon>
        <taxon>Varicellovirus</taxon>
        <taxon>Varicellovirus equidalpha1</taxon>
    </lineage>
</organism>
<evidence type="ECO:0000256" key="4">
    <source>
        <dbReference type="ARBA" id="ARBA00023080"/>
    </source>
</evidence>
<dbReference type="HAMAP" id="MF_04031">
    <property type="entry name" value="HSV_DUT"/>
    <property type="match status" value="1"/>
</dbReference>
<dbReference type="Proteomes" id="UP000145961">
    <property type="component" value="Segment"/>
</dbReference>
<dbReference type="SUPFAM" id="SSF51283">
    <property type="entry name" value="dUTPase-like"/>
    <property type="match status" value="1"/>
</dbReference>
<keyword evidence="2" id="KW-0378">Hydrolase</keyword>
<dbReference type="Pfam" id="PF00692">
    <property type="entry name" value="dUTPase"/>
    <property type="match status" value="1"/>
</dbReference>
<dbReference type="InterPro" id="IPR029054">
    <property type="entry name" value="dUTPase-like"/>
</dbReference>
<dbReference type="InterPro" id="IPR033704">
    <property type="entry name" value="dUTPase_trimeric"/>
</dbReference>
<evidence type="ECO:0000256" key="3">
    <source>
        <dbReference type="ARBA" id="ARBA00022842"/>
    </source>
</evidence>
<sequence length="326" mass="35173">MASVTNLVDSIVVVECGERWRARAEAAGRLLVLINNHTVELSAEHGSAGEFYSVLTDVGVRVACSSGYAIVLTQISGLSPVEPEPGNFSNVTFPGNSAKYYTAYGIVDSGYRGVVKAVQFAPGINTSVPPGQMSLGLVLVKLARESIHVTSIGSTRDGRTSEVNLFYDYFAPKRVEDAGYDISAPEDATIDPDESHFVDLPIVFANSNPAVTPCIFGRSSMNRRGLIVLPTRWVAGKTCCFFILNVNKYPVSITKGQRVAQLLLTEEIDDALIPQTVNYDNPFPTYSPSESTKAARSPVLWKFTTDFDREAPSSLRADGGFGSTGL</sequence>
<dbReference type="EMBL" id="KF644574">
    <property type="protein sequence ID" value="AII81262.1"/>
    <property type="molecule type" value="Genomic_DNA"/>
</dbReference>
<dbReference type="InterPro" id="IPR036157">
    <property type="entry name" value="dUTPase-like_sf"/>
</dbReference>
<keyword evidence="3" id="KW-0460">Magnesium</keyword>
<keyword evidence="4" id="KW-0546">Nucleotide metabolism</keyword>
<name>A0A076JTH7_9ALPH</name>
<dbReference type="GO" id="GO:0046872">
    <property type="term" value="F:metal ion binding"/>
    <property type="evidence" value="ECO:0007669"/>
    <property type="project" value="UniProtKB-KW"/>
</dbReference>
<dbReference type="InterPro" id="IPR034745">
    <property type="entry name" value="HSV_DUT"/>
</dbReference>